<reference evidence="9" key="1">
    <citation type="submission" date="2021-02" db="EMBL/GenBank/DDBJ databases">
        <title>Thiocyanate and organic carbon inputs drive convergent selection for specific autotrophic Afipia and Thiobacillus strains within complex microbiomes.</title>
        <authorList>
            <person name="Huddy R.J."/>
            <person name="Sachdeva R."/>
            <person name="Kadzinga F."/>
            <person name="Kantor R.S."/>
            <person name="Harrison S.T.L."/>
            <person name="Banfield J.F."/>
        </authorList>
    </citation>
    <scope>NUCLEOTIDE SEQUENCE</scope>
    <source>
        <strain evidence="9">SCN18_13_7_16_R3_B_64_19</strain>
    </source>
</reference>
<protein>
    <submittedName>
        <fullName evidence="9">GMC family oxidoreductase</fullName>
    </submittedName>
</protein>
<dbReference type="SUPFAM" id="SSF51905">
    <property type="entry name" value="FAD/NAD(P)-binding domain"/>
    <property type="match status" value="1"/>
</dbReference>
<gene>
    <name evidence="9" type="ORF">J0I24_00730</name>
</gene>
<dbReference type="GO" id="GO:0016614">
    <property type="term" value="F:oxidoreductase activity, acting on CH-OH group of donors"/>
    <property type="evidence" value="ECO:0007669"/>
    <property type="project" value="InterPro"/>
</dbReference>
<feature type="domain" description="Glucose-methanol-choline oxidoreductase C-terminal" evidence="8">
    <location>
        <begin position="329"/>
        <end position="409"/>
    </location>
</feature>
<evidence type="ECO:0000256" key="5">
    <source>
        <dbReference type="ARBA" id="ARBA00023002"/>
    </source>
</evidence>
<dbReference type="InterPro" id="IPR051473">
    <property type="entry name" value="P2Ox-like"/>
</dbReference>
<comment type="similarity">
    <text evidence="2">Belongs to the GMC oxidoreductase family.</text>
</comment>
<keyword evidence="5" id="KW-0560">Oxidoreductase</keyword>
<dbReference type="EMBL" id="JAFKMR010000009">
    <property type="protein sequence ID" value="MBN8742810.1"/>
    <property type="molecule type" value="Genomic_DNA"/>
</dbReference>
<dbReference type="PANTHER" id="PTHR42784">
    <property type="entry name" value="PYRANOSE 2-OXIDASE"/>
    <property type="match status" value="1"/>
</dbReference>
<dbReference type="Pfam" id="PF01494">
    <property type="entry name" value="FAD_binding_3"/>
    <property type="match status" value="1"/>
</dbReference>
<keyword evidence="4" id="KW-0274">FAD</keyword>
<dbReference type="Gene3D" id="3.30.560.10">
    <property type="entry name" value="Glucose Oxidase, domain 3"/>
    <property type="match status" value="1"/>
</dbReference>
<proteinExistence type="inferred from homology"/>
<sequence length="417" mass="44578">MTDAAPIPDVLVVGSGPAGAMVARDLARAGARVRILEQGSGPPPGTNLLKLLRRKEAMHIAPGVVLLRSLRVGGGSVTFYHTATPPPLAMFARHGIDLAAALERVQSELPHAPLRDDLLTPIPSLLMQAGESLGLPWQPLPKMIDQSRCAQGICPPEAFWSAQTLLQQAIRHGADLQTGVRVTRVLFDQGRAIGVQAQHQGGAAQIFRAGRIILSAGGIASPAILQHSGVEQAGDGFFCDPLRIVMGHVSAPRRAHDISMSAGYFNADAGYMLSDITVPANFFRAFTWAAGRPDQLLSYGHTAMIMVKIRDDIEGRIDPHGRPWRRFGPGDRLKMRAGVEQARAVLKAAGSGRPYVSPWVAAHPGGSVRLGEMLDENLSCHSPNLHVCDASVIPEPWGLPPTLTLLALGSELARRLL</sequence>
<feature type="domain" description="FAD-binding" evidence="7">
    <location>
        <begin position="9"/>
        <end position="39"/>
    </location>
</feature>
<dbReference type="GO" id="GO:0071949">
    <property type="term" value="F:FAD binding"/>
    <property type="evidence" value="ECO:0007669"/>
    <property type="project" value="InterPro"/>
</dbReference>
<evidence type="ECO:0000256" key="4">
    <source>
        <dbReference type="ARBA" id="ARBA00022827"/>
    </source>
</evidence>
<evidence type="ECO:0000313" key="9">
    <source>
        <dbReference type="EMBL" id="MBN8742810.1"/>
    </source>
</evidence>
<dbReference type="Pfam" id="PF00732">
    <property type="entry name" value="GMC_oxred_N"/>
    <property type="match status" value="1"/>
</dbReference>
<name>A0A8I1MU24_THIA3</name>
<comment type="cofactor">
    <cofactor evidence="1">
        <name>FAD</name>
        <dbReference type="ChEBI" id="CHEBI:57692"/>
    </cofactor>
</comment>
<dbReference type="InterPro" id="IPR007867">
    <property type="entry name" value="GMC_OxRtase_C"/>
</dbReference>
<comment type="caution">
    <text evidence="9">The sequence shown here is derived from an EMBL/GenBank/DDBJ whole genome shotgun (WGS) entry which is preliminary data.</text>
</comment>
<evidence type="ECO:0000256" key="2">
    <source>
        <dbReference type="ARBA" id="ARBA00010790"/>
    </source>
</evidence>
<organism evidence="9 10">
    <name type="scientific">Thiomonas arsenitoxydans (strain DSM 22701 / CIP 110005 / 3As)</name>
    <dbReference type="NCBI Taxonomy" id="426114"/>
    <lineage>
        <taxon>Bacteria</taxon>
        <taxon>Pseudomonadati</taxon>
        <taxon>Pseudomonadota</taxon>
        <taxon>Betaproteobacteria</taxon>
        <taxon>Burkholderiales</taxon>
        <taxon>Thiomonas</taxon>
    </lineage>
</organism>
<dbReference type="AlphaFoldDB" id="A0A8I1MU24"/>
<evidence type="ECO:0000256" key="3">
    <source>
        <dbReference type="ARBA" id="ARBA00022630"/>
    </source>
</evidence>
<evidence type="ECO:0000256" key="1">
    <source>
        <dbReference type="ARBA" id="ARBA00001974"/>
    </source>
</evidence>
<dbReference type="InterPro" id="IPR036188">
    <property type="entry name" value="FAD/NAD-bd_sf"/>
</dbReference>
<accession>A0A8I1MU24</accession>
<evidence type="ECO:0000259" key="7">
    <source>
        <dbReference type="Pfam" id="PF01494"/>
    </source>
</evidence>
<dbReference type="Proteomes" id="UP000664800">
    <property type="component" value="Unassembled WGS sequence"/>
</dbReference>
<feature type="domain" description="Glucose-methanol-choline oxidoreductase N-terminal" evidence="6">
    <location>
        <begin position="121"/>
        <end position="231"/>
    </location>
</feature>
<dbReference type="InterPro" id="IPR002938">
    <property type="entry name" value="FAD-bd"/>
</dbReference>
<evidence type="ECO:0000259" key="6">
    <source>
        <dbReference type="Pfam" id="PF00732"/>
    </source>
</evidence>
<dbReference type="Pfam" id="PF05199">
    <property type="entry name" value="GMC_oxred_C"/>
    <property type="match status" value="1"/>
</dbReference>
<dbReference type="RefSeq" id="WP_276726923.1">
    <property type="nucleotide sequence ID" value="NZ_JAFKMR010000009.1"/>
</dbReference>
<dbReference type="InterPro" id="IPR000172">
    <property type="entry name" value="GMC_OxRdtase_N"/>
</dbReference>
<evidence type="ECO:0000313" key="10">
    <source>
        <dbReference type="Proteomes" id="UP000664800"/>
    </source>
</evidence>
<evidence type="ECO:0000259" key="8">
    <source>
        <dbReference type="Pfam" id="PF05199"/>
    </source>
</evidence>
<dbReference type="Gene3D" id="3.50.50.60">
    <property type="entry name" value="FAD/NAD(P)-binding domain"/>
    <property type="match status" value="3"/>
</dbReference>
<keyword evidence="3" id="KW-0285">Flavoprotein</keyword>
<dbReference type="PANTHER" id="PTHR42784:SF1">
    <property type="entry name" value="PYRANOSE 2-OXIDASE"/>
    <property type="match status" value="1"/>
</dbReference>